<keyword evidence="3" id="KW-1185">Reference proteome</keyword>
<sequence length="44" mass="5411">MPRPPNYRQDKKRREEAQKRRNEEEQLRKAERKNKDRSGEPTSS</sequence>
<feature type="region of interest" description="Disordered" evidence="1">
    <location>
        <begin position="1"/>
        <end position="44"/>
    </location>
</feature>
<reference evidence="2 3" key="1">
    <citation type="submission" date="2020-08" db="EMBL/GenBank/DDBJ databases">
        <title>Genomic Encyclopedia of Type Strains, Phase IV (KMG-IV): sequencing the most valuable type-strain genomes for metagenomic binning, comparative biology and taxonomic classification.</title>
        <authorList>
            <person name="Goeker M."/>
        </authorList>
    </citation>
    <scope>NUCLEOTIDE SEQUENCE [LARGE SCALE GENOMIC DNA]</scope>
    <source>
        <strain evidence="2 3">DSM 26723</strain>
    </source>
</reference>
<name>A0A841HNE5_9GAMM</name>
<proteinExistence type="predicted"/>
<gene>
    <name evidence="2" type="ORF">HNQ60_002750</name>
</gene>
<organism evidence="2 3">
    <name type="scientific">Povalibacter uvarum</name>
    <dbReference type="NCBI Taxonomy" id="732238"/>
    <lineage>
        <taxon>Bacteria</taxon>
        <taxon>Pseudomonadati</taxon>
        <taxon>Pseudomonadota</taxon>
        <taxon>Gammaproteobacteria</taxon>
        <taxon>Steroidobacterales</taxon>
        <taxon>Steroidobacteraceae</taxon>
        <taxon>Povalibacter</taxon>
    </lineage>
</organism>
<accession>A0A841HNE5</accession>
<evidence type="ECO:0000313" key="2">
    <source>
        <dbReference type="EMBL" id="MBB6093869.1"/>
    </source>
</evidence>
<dbReference type="AlphaFoldDB" id="A0A841HNE5"/>
<comment type="caution">
    <text evidence="2">The sequence shown here is derived from an EMBL/GenBank/DDBJ whole genome shotgun (WGS) entry which is preliminary data.</text>
</comment>
<dbReference type="Proteomes" id="UP000588068">
    <property type="component" value="Unassembled WGS sequence"/>
</dbReference>
<protein>
    <submittedName>
        <fullName evidence="2">Uncharacterized protein</fullName>
    </submittedName>
</protein>
<dbReference type="EMBL" id="JACHHZ010000003">
    <property type="protein sequence ID" value="MBB6093869.1"/>
    <property type="molecule type" value="Genomic_DNA"/>
</dbReference>
<evidence type="ECO:0000256" key="1">
    <source>
        <dbReference type="SAM" id="MobiDB-lite"/>
    </source>
</evidence>
<feature type="compositionally biased region" description="Basic and acidic residues" evidence="1">
    <location>
        <begin position="8"/>
        <end position="44"/>
    </location>
</feature>
<evidence type="ECO:0000313" key="3">
    <source>
        <dbReference type="Proteomes" id="UP000588068"/>
    </source>
</evidence>
<dbReference type="RefSeq" id="WP_281382741.1">
    <property type="nucleotide sequence ID" value="NZ_JACHHZ010000003.1"/>
</dbReference>